<evidence type="ECO:0000256" key="2">
    <source>
        <dbReference type="SAM" id="Phobius"/>
    </source>
</evidence>
<dbReference type="GO" id="GO:0005509">
    <property type="term" value="F:calcium ion binding"/>
    <property type="evidence" value="ECO:0007669"/>
    <property type="project" value="TreeGrafter"/>
</dbReference>
<proteinExistence type="inferred from homology"/>
<dbReference type="OrthoDB" id="640742at2759"/>
<comment type="caution">
    <text evidence="3">The sequence shown here is derived from an EMBL/GenBank/DDBJ whole genome shotgun (WGS) entry which is preliminary data.</text>
</comment>
<keyword evidence="2" id="KW-0812">Transmembrane</keyword>
<dbReference type="EMBL" id="JAFIQS010000001">
    <property type="protein sequence ID" value="KAG5174728.1"/>
    <property type="molecule type" value="Genomic_DNA"/>
</dbReference>
<evidence type="ECO:0000313" key="3">
    <source>
        <dbReference type="EMBL" id="KAG5174728.1"/>
    </source>
</evidence>
<protein>
    <recommendedName>
        <fullName evidence="4">Caleosin</fullName>
    </recommendedName>
</protein>
<dbReference type="AlphaFoldDB" id="A0A8H7Y8J5"/>
<organism evidence="3">
    <name type="scientific">Psilocybe cubensis</name>
    <name type="common">Psychedelic mushroom</name>
    <name type="synonym">Stropharia cubensis</name>
    <dbReference type="NCBI Taxonomy" id="181762"/>
    <lineage>
        <taxon>Eukaryota</taxon>
        <taxon>Fungi</taxon>
        <taxon>Dikarya</taxon>
        <taxon>Basidiomycota</taxon>
        <taxon>Agaricomycotina</taxon>
        <taxon>Agaricomycetes</taxon>
        <taxon>Agaricomycetidae</taxon>
        <taxon>Agaricales</taxon>
        <taxon>Agaricineae</taxon>
        <taxon>Strophariaceae</taxon>
        <taxon>Psilocybe</taxon>
    </lineage>
</organism>
<name>A0A8H7Y8J5_PSICU</name>
<keyword evidence="2" id="KW-0472">Membrane</keyword>
<evidence type="ECO:0000256" key="1">
    <source>
        <dbReference type="ARBA" id="ARBA00006765"/>
    </source>
</evidence>
<dbReference type="InterPro" id="IPR007736">
    <property type="entry name" value="Caleosin-related"/>
</dbReference>
<keyword evidence="2" id="KW-1133">Transmembrane helix</keyword>
<sequence length="196" mass="22392">MVAPVDGPSAAPGTGFEVGKHNTALQAHVAFFDRDDDGIIWPGDTYRGFRELKFGVLLSILAMLVIHSGFSYITWGSILPDPFFRLKVKYMHRAKHGSDSGVYTTLGEFDDNRFEYIFNMYSTEPHTHLTFTEGVRMVHGNRNPYDPFGWFSAVFEWLSTYLLLWPVDGRGMRKEDVKAIYNGSLFYRVSGKKPKY</sequence>
<accession>A0A8H7Y8J5</accession>
<comment type="similarity">
    <text evidence="1">Belongs to the caleosin family.</text>
</comment>
<evidence type="ECO:0008006" key="4">
    <source>
        <dbReference type="Google" id="ProtNLM"/>
    </source>
</evidence>
<dbReference type="GO" id="GO:0004497">
    <property type="term" value="F:monooxygenase activity"/>
    <property type="evidence" value="ECO:0007669"/>
    <property type="project" value="TreeGrafter"/>
</dbReference>
<dbReference type="PANTHER" id="PTHR31495:SF0">
    <property type="entry name" value="BINDING PROTEIN CALEOSIN, PUTATIVE (AFU_ORTHOLOGUE AFUA_5G13750)-RELATED"/>
    <property type="match status" value="1"/>
</dbReference>
<dbReference type="PANTHER" id="PTHR31495">
    <property type="entry name" value="PEROXYGENASE 3-RELATED"/>
    <property type="match status" value="1"/>
</dbReference>
<feature type="transmembrane region" description="Helical" evidence="2">
    <location>
        <begin position="54"/>
        <end position="75"/>
    </location>
</feature>
<dbReference type="Pfam" id="PF05042">
    <property type="entry name" value="Caleosin"/>
    <property type="match status" value="1"/>
</dbReference>
<reference evidence="3" key="1">
    <citation type="submission" date="2021-02" db="EMBL/GenBank/DDBJ databases">
        <title>Psilocybe cubensis genome.</title>
        <authorList>
            <person name="Mckernan K.J."/>
            <person name="Crawford S."/>
            <person name="Trippe A."/>
            <person name="Kane L.T."/>
            <person name="Mclaughlin S."/>
        </authorList>
    </citation>
    <scope>NUCLEOTIDE SEQUENCE [LARGE SCALE GENOMIC DNA]</scope>
    <source>
        <strain evidence="3">MGC-MH-2018</strain>
    </source>
</reference>
<gene>
    <name evidence="3" type="ORF">JR316_001394</name>
</gene>